<dbReference type="Pfam" id="PF13483">
    <property type="entry name" value="Lactamase_B_3"/>
    <property type="match status" value="1"/>
</dbReference>
<feature type="domain" description="Metallo-beta-lactamase" evidence="1">
    <location>
        <begin position="7"/>
        <end position="180"/>
    </location>
</feature>
<dbReference type="Gene3D" id="3.60.15.10">
    <property type="entry name" value="Ribonuclease Z/Hydroxyacylglutathione hydrolase-like"/>
    <property type="match status" value="1"/>
</dbReference>
<dbReference type="Proteomes" id="UP001165368">
    <property type="component" value="Unassembled WGS sequence"/>
</dbReference>
<sequence length="218" mass="23747">MLLTKYTHACVRLENDGEVLVIDPGSFSEVDQALQGAGTVLVTHEHADHVDLERLPAILAASASIQVYAPAVVAEQLRGWDHAAAERIHTVEPGEAFEVPGFRIRTFGGQHALIHPLIPMVANVGYLVNETVYHPGDSFIVPDGLTAPVVLVPIHAPWNKVSEVIDFITAMRAGRAFPIHDGLLNETGRGLVEKHLASFGARYGTRYERLDPLQSVEL</sequence>
<organism evidence="2 3">
    <name type="scientific">Arthrobacter hankyongi</name>
    <dbReference type="NCBI Taxonomy" id="2904801"/>
    <lineage>
        <taxon>Bacteria</taxon>
        <taxon>Bacillati</taxon>
        <taxon>Actinomycetota</taxon>
        <taxon>Actinomycetes</taxon>
        <taxon>Micrococcales</taxon>
        <taxon>Micrococcaceae</taxon>
        <taxon>Arthrobacter</taxon>
    </lineage>
</organism>
<evidence type="ECO:0000313" key="2">
    <source>
        <dbReference type="EMBL" id="MCG2623966.1"/>
    </source>
</evidence>
<proteinExistence type="predicted"/>
<accession>A0ABS9LBB7</accession>
<dbReference type="SUPFAM" id="SSF56281">
    <property type="entry name" value="Metallo-hydrolase/oxidoreductase"/>
    <property type="match status" value="1"/>
</dbReference>
<dbReference type="SMART" id="SM00849">
    <property type="entry name" value="Lactamase_B"/>
    <property type="match status" value="1"/>
</dbReference>
<name>A0ABS9LBB7_9MICC</name>
<reference evidence="2" key="1">
    <citation type="submission" date="2022-01" db="EMBL/GenBank/DDBJ databases">
        <authorList>
            <person name="Jo J.-H."/>
            <person name="Im W.-T."/>
        </authorList>
    </citation>
    <scope>NUCLEOTIDE SEQUENCE</scope>
    <source>
        <strain evidence="2">I2-34</strain>
    </source>
</reference>
<evidence type="ECO:0000259" key="1">
    <source>
        <dbReference type="SMART" id="SM00849"/>
    </source>
</evidence>
<comment type="caution">
    <text evidence="2">The sequence shown here is derived from an EMBL/GenBank/DDBJ whole genome shotgun (WGS) entry which is preliminary data.</text>
</comment>
<dbReference type="PANTHER" id="PTHR43546:SF3">
    <property type="entry name" value="UPF0173 METAL-DEPENDENT HYDROLASE MJ1163"/>
    <property type="match status" value="1"/>
</dbReference>
<dbReference type="InterPro" id="IPR036866">
    <property type="entry name" value="RibonucZ/Hydroxyglut_hydro"/>
</dbReference>
<evidence type="ECO:0000313" key="3">
    <source>
        <dbReference type="Proteomes" id="UP001165368"/>
    </source>
</evidence>
<gene>
    <name evidence="2" type="ORF">LVY72_18900</name>
</gene>
<dbReference type="InterPro" id="IPR001279">
    <property type="entry name" value="Metallo-B-lactamas"/>
</dbReference>
<dbReference type="InterPro" id="IPR050114">
    <property type="entry name" value="UPF0173_UPF0282_UlaG_hydrolase"/>
</dbReference>
<dbReference type="EMBL" id="JAKLTQ010000019">
    <property type="protein sequence ID" value="MCG2623966.1"/>
    <property type="molecule type" value="Genomic_DNA"/>
</dbReference>
<dbReference type="RefSeq" id="WP_237824855.1">
    <property type="nucleotide sequence ID" value="NZ_JAKLTQ010000019.1"/>
</dbReference>
<keyword evidence="3" id="KW-1185">Reference proteome</keyword>
<protein>
    <submittedName>
        <fullName evidence="2">MBL fold metallo-hydrolase</fullName>
    </submittedName>
</protein>
<dbReference type="PANTHER" id="PTHR43546">
    <property type="entry name" value="UPF0173 METAL-DEPENDENT HYDROLASE MJ1163-RELATED"/>
    <property type="match status" value="1"/>
</dbReference>